<evidence type="ECO:0000313" key="20">
    <source>
        <dbReference type="EMBL" id="KAG2180584.1"/>
    </source>
</evidence>
<evidence type="ECO:0000256" key="12">
    <source>
        <dbReference type="ARBA" id="ARBA00022741"/>
    </source>
</evidence>
<keyword evidence="10" id="KW-0808">Transferase</keyword>
<dbReference type="NCBIfam" id="TIGR00290">
    <property type="entry name" value="MJ0570_dom"/>
    <property type="match status" value="1"/>
</dbReference>
<comment type="catalytic activity">
    <reaction evidence="16">
        <text>diphthine-[translation elongation factor 2] + NH4(+) + ATP = diphthamide-[translation elongation factor 2] + AMP + diphosphate + H(+)</text>
        <dbReference type="Rhea" id="RHEA:19753"/>
        <dbReference type="Rhea" id="RHEA-COMP:10172"/>
        <dbReference type="Rhea" id="RHEA-COMP:10174"/>
        <dbReference type="ChEBI" id="CHEBI:15378"/>
        <dbReference type="ChEBI" id="CHEBI:16692"/>
        <dbReference type="ChEBI" id="CHEBI:28938"/>
        <dbReference type="ChEBI" id="CHEBI:30616"/>
        <dbReference type="ChEBI" id="CHEBI:33019"/>
        <dbReference type="ChEBI" id="CHEBI:82696"/>
        <dbReference type="ChEBI" id="CHEBI:456215"/>
        <dbReference type="EC" id="6.3.1.14"/>
    </reaction>
</comment>
<dbReference type="CDD" id="cd01994">
    <property type="entry name" value="AANH_PF0828-like"/>
    <property type="match status" value="1"/>
</dbReference>
<evidence type="ECO:0000256" key="10">
    <source>
        <dbReference type="ARBA" id="ARBA00022679"/>
    </source>
</evidence>
<evidence type="ECO:0000256" key="7">
    <source>
        <dbReference type="ARBA" id="ARBA00018426"/>
    </source>
</evidence>
<dbReference type="GO" id="GO:0017183">
    <property type="term" value="P:protein histidyl modification to diphthamide"/>
    <property type="evidence" value="ECO:0007669"/>
    <property type="project" value="TreeGrafter"/>
</dbReference>
<gene>
    <name evidence="20" type="ORF">INT44_003588</name>
</gene>
<comment type="caution">
    <text evidence="20">The sequence shown here is derived from an EMBL/GenBank/DDBJ whole genome shotgun (WGS) entry which is preliminary data.</text>
</comment>
<dbReference type="GO" id="GO:0017178">
    <property type="term" value="F:diphthine-ammonia ligase activity"/>
    <property type="evidence" value="ECO:0007669"/>
    <property type="project" value="UniProtKB-EC"/>
</dbReference>
<dbReference type="InterPro" id="IPR026017">
    <property type="entry name" value="Lumazine-bd_dom"/>
</dbReference>
<feature type="repeat" description="Lumazine-binding" evidence="17">
    <location>
        <begin position="800"/>
        <end position="899"/>
    </location>
</feature>
<dbReference type="Gene3D" id="3.90.1490.10">
    <property type="entry name" value="putative n-type atp pyrophosphatase, domain 2"/>
    <property type="match status" value="1"/>
</dbReference>
<evidence type="ECO:0000256" key="17">
    <source>
        <dbReference type="PROSITE-ProRule" id="PRU00524"/>
    </source>
</evidence>
<sequence>MMQCVANGHEIVALANLKPSKESGKDELDSFMYQTVGHDAIHFYAECMDLPLYRREILGSSVLLTPDYVVTRDDETEDLLFLLQDVLKDHPDVQGVSVGAILSNYQRIRVEHVCNRLGLISLAYLWRREQKELLAEMAAAGVEAILIKVAAMGLTEKHLGKTIGQMYPLLCTMNERFDLHICGEGGEYETFTLDCPLFKKRIVVEESEIITHDDAAFATVAYLKFVKCRLESKAADEMQKSFELVRIPNWEESWEKYDQVVESMGQADKTITLPKHTPLVDVTEEPFAGYIAANRGQYCAISGTTAYTDSRSTTEITSIQDETKQCMKNVENRLKDAGQTWDNVLLIQVYVSNMADFGLVNQVYKTFFDINPPPRALVGADLEGPARLQVDVITRRFDDHSQKQTMHVQGMSYWAPANIGPYSQSVVTKELACIAGQIGMIPNTLDLPQPQSIVSEAALSLRNLECITSVLDLDLTKDVAICHCYVSDENLLPQAQKAWTSYFEDNCIPPTIYVAIPSLPKNGLIEWQAMLGVQSPVSADDDDDDDDDDDSPSIPSIPQRPETSCTSSEKSDVVVETQWWSSSTLYFSTSCAAIEGENVPMSTIVDILLSDVEKSISNFGTGWNTALSMRVFYRLKNDAQTGKVWESVFKSRLAIFAPNAQPAVTVVPATAIGARAQGILGSLNEVLYLHFNLLLNMFTGIVEYMGTIVAVSENDTTESGGNGWTVTVGDASCILDDCHIGDSIAINGTCLTVTEFSHDTFKVGMAPETLRKTNLGELKVGSKVNLERAMSANKRFGGHMVQGHVDDTATIIDITPEGNSLWFKLQLPTTALLPYIIPKGFICLDGASLTVCDVNDAERWFTIMMIAHTQSCVVMADKKPGDRVNVEVDMVGKYALKSLEGAMGSEGIEALVKRLLAKQ</sequence>
<name>A0A8H7PU30_9FUNG</name>
<dbReference type="Proteomes" id="UP000612746">
    <property type="component" value="Unassembled WGS sequence"/>
</dbReference>
<dbReference type="FunFam" id="2.40.30.20:FF:000004">
    <property type="entry name" value="Riboflavin synthase, alpha subunit"/>
    <property type="match status" value="1"/>
</dbReference>
<organism evidence="20 21">
    <name type="scientific">Umbelopsis vinacea</name>
    <dbReference type="NCBI Taxonomy" id="44442"/>
    <lineage>
        <taxon>Eukaryota</taxon>
        <taxon>Fungi</taxon>
        <taxon>Fungi incertae sedis</taxon>
        <taxon>Mucoromycota</taxon>
        <taxon>Mucoromycotina</taxon>
        <taxon>Umbelopsidomycetes</taxon>
        <taxon>Umbelopsidales</taxon>
        <taxon>Umbelopsidaceae</taxon>
        <taxon>Umbelopsis</taxon>
    </lineage>
</organism>
<dbReference type="SUPFAM" id="SSF63380">
    <property type="entry name" value="Riboflavin synthase domain-like"/>
    <property type="match status" value="2"/>
</dbReference>
<keyword evidence="21" id="KW-1185">Reference proteome</keyword>
<comment type="pathway">
    <text evidence="3">Protein modification; peptidyl-diphthamide biosynthesis.</text>
</comment>
<dbReference type="CDD" id="cd00402">
    <property type="entry name" value="Riboflavin_synthase_like"/>
    <property type="match status" value="1"/>
</dbReference>
<dbReference type="Pfam" id="PF01042">
    <property type="entry name" value="Ribonuc_L-PSP"/>
    <property type="match status" value="2"/>
</dbReference>
<dbReference type="GO" id="GO:0009231">
    <property type="term" value="P:riboflavin biosynthetic process"/>
    <property type="evidence" value="ECO:0007669"/>
    <property type="project" value="UniProtKB-KW"/>
</dbReference>
<protein>
    <recommendedName>
        <fullName evidence="7">Diphthine--ammonia ligase</fullName>
        <ecNumber evidence="5">2.5.1.9</ecNumber>
        <ecNumber evidence="4">6.3.1.14</ecNumber>
    </recommendedName>
    <alternativeName>
        <fullName evidence="14">Diphthamide synthase</fullName>
    </alternativeName>
    <alternativeName>
        <fullName evidence="15">Diphthamide synthetase</fullName>
    </alternativeName>
    <alternativeName>
        <fullName evidence="6">Riboflavin synthase</fullName>
    </alternativeName>
</protein>
<accession>A0A8H7PU30</accession>
<evidence type="ECO:0000256" key="8">
    <source>
        <dbReference type="ARBA" id="ARBA00022598"/>
    </source>
</evidence>
<keyword evidence="12" id="KW-0547">Nucleotide-binding</keyword>
<dbReference type="Gene3D" id="3.40.50.620">
    <property type="entry name" value="HUPs"/>
    <property type="match status" value="1"/>
</dbReference>
<dbReference type="GO" id="GO:0004746">
    <property type="term" value="F:riboflavin synthase activity"/>
    <property type="evidence" value="ECO:0007669"/>
    <property type="project" value="UniProtKB-EC"/>
</dbReference>
<evidence type="ECO:0000256" key="2">
    <source>
        <dbReference type="ARBA" id="ARBA00004887"/>
    </source>
</evidence>
<evidence type="ECO:0000256" key="5">
    <source>
        <dbReference type="ARBA" id="ARBA00012827"/>
    </source>
</evidence>
<dbReference type="GO" id="GO:0005524">
    <property type="term" value="F:ATP binding"/>
    <property type="evidence" value="ECO:0007669"/>
    <property type="project" value="UniProtKB-KW"/>
</dbReference>
<reference evidence="20" key="1">
    <citation type="submission" date="2020-12" db="EMBL/GenBank/DDBJ databases">
        <title>Metabolic potential, ecology and presence of endohyphal bacteria is reflected in genomic diversity of Mucoromycotina.</title>
        <authorList>
            <person name="Muszewska A."/>
            <person name="Okrasinska A."/>
            <person name="Steczkiewicz K."/>
            <person name="Drgas O."/>
            <person name="Orlowska M."/>
            <person name="Perlinska-Lenart U."/>
            <person name="Aleksandrzak-Piekarczyk T."/>
            <person name="Szatraj K."/>
            <person name="Zielenkiewicz U."/>
            <person name="Pilsyk S."/>
            <person name="Malc E."/>
            <person name="Mieczkowski P."/>
            <person name="Kruszewska J.S."/>
            <person name="Biernat P."/>
            <person name="Pawlowska J."/>
        </authorList>
    </citation>
    <scope>NUCLEOTIDE SEQUENCE</scope>
    <source>
        <strain evidence="20">WA0000051536</strain>
    </source>
</reference>
<dbReference type="CDD" id="cd00448">
    <property type="entry name" value="YjgF_YER057c_UK114_family"/>
    <property type="match status" value="1"/>
</dbReference>
<evidence type="ECO:0000256" key="13">
    <source>
        <dbReference type="ARBA" id="ARBA00022840"/>
    </source>
</evidence>
<dbReference type="Pfam" id="PF01902">
    <property type="entry name" value="Diphthami_syn_2"/>
    <property type="match status" value="1"/>
</dbReference>
<dbReference type="FunFam" id="2.40.30.20:FF:000006">
    <property type="entry name" value="Riboflavin synthase, alpha subunit"/>
    <property type="match status" value="1"/>
</dbReference>
<evidence type="ECO:0000256" key="1">
    <source>
        <dbReference type="ARBA" id="ARBA00002803"/>
    </source>
</evidence>
<evidence type="ECO:0000256" key="18">
    <source>
        <dbReference type="SAM" id="MobiDB-lite"/>
    </source>
</evidence>
<keyword evidence="9" id="KW-0686">Riboflavin biosynthesis</keyword>
<feature type="compositionally biased region" description="Acidic residues" evidence="18">
    <location>
        <begin position="539"/>
        <end position="551"/>
    </location>
</feature>
<dbReference type="CDD" id="cd06156">
    <property type="entry name" value="eu_AANH_C_2"/>
    <property type="match status" value="1"/>
</dbReference>
<evidence type="ECO:0000259" key="19">
    <source>
        <dbReference type="PROSITE" id="PS51177"/>
    </source>
</evidence>
<evidence type="ECO:0000256" key="14">
    <source>
        <dbReference type="ARBA" id="ARBA00029814"/>
    </source>
</evidence>
<dbReference type="SUPFAM" id="SSF52402">
    <property type="entry name" value="Adenine nucleotide alpha hydrolases-like"/>
    <property type="match status" value="1"/>
</dbReference>
<feature type="repeat" description="Lumazine-binding" evidence="17">
    <location>
        <begin position="697"/>
        <end position="799"/>
    </location>
</feature>
<dbReference type="NCBIfam" id="TIGR00187">
    <property type="entry name" value="ribE"/>
    <property type="match status" value="1"/>
</dbReference>
<evidence type="ECO:0000256" key="15">
    <source>
        <dbReference type="ARBA" id="ARBA00031552"/>
    </source>
</evidence>
<feature type="compositionally biased region" description="Polar residues" evidence="18">
    <location>
        <begin position="553"/>
        <end position="568"/>
    </location>
</feature>
<dbReference type="InterPro" id="IPR002761">
    <property type="entry name" value="Diphthami_syn_dom"/>
</dbReference>
<evidence type="ECO:0000256" key="11">
    <source>
        <dbReference type="ARBA" id="ARBA00022737"/>
    </source>
</evidence>
<dbReference type="EC" id="2.5.1.9" evidence="5"/>
<keyword evidence="11" id="KW-0677">Repeat</keyword>
<evidence type="ECO:0000256" key="3">
    <source>
        <dbReference type="ARBA" id="ARBA00005156"/>
    </source>
</evidence>
<feature type="domain" description="Lumazine-binding" evidence="19">
    <location>
        <begin position="800"/>
        <end position="899"/>
    </location>
</feature>
<dbReference type="FunFam" id="3.90.1490.10:FF:000001">
    <property type="entry name" value="Diphthine--ammonia ligase"/>
    <property type="match status" value="1"/>
</dbReference>
<keyword evidence="8" id="KW-0436">Ligase</keyword>
<feature type="region of interest" description="Disordered" evidence="18">
    <location>
        <begin position="536"/>
        <end position="570"/>
    </location>
</feature>
<dbReference type="Pfam" id="PF00677">
    <property type="entry name" value="Lum_binding"/>
    <property type="match status" value="2"/>
</dbReference>
<dbReference type="OrthoDB" id="686384at2759"/>
<dbReference type="PANTHER" id="PTHR12196">
    <property type="entry name" value="DOMAIN OF UNKNOWN FUNCTION 71 DUF71 -CONTAINING PROTEIN"/>
    <property type="match status" value="1"/>
</dbReference>
<dbReference type="InterPro" id="IPR035959">
    <property type="entry name" value="RutC-like_sf"/>
</dbReference>
<dbReference type="InterPro" id="IPR023366">
    <property type="entry name" value="ATP_synth_asu-like_sf"/>
</dbReference>
<dbReference type="InterPro" id="IPR001783">
    <property type="entry name" value="Lumazine-bd"/>
</dbReference>
<dbReference type="InterPro" id="IPR030662">
    <property type="entry name" value="DPH6/MJ0570"/>
</dbReference>
<dbReference type="NCBIfam" id="NF006767">
    <property type="entry name" value="PRK09289.1"/>
    <property type="match status" value="1"/>
</dbReference>
<evidence type="ECO:0000256" key="6">
    <source>
        <dbReference type="ARBA" id="ARBA00013950"/>
    </source>
</evidence>
<dbReference type="AlphaFoldDB" id="A0A8H7PU30"/>
<evidence type="ECO:0000313" key="21">
    <source>
        <dbReference type="Proteomes" id="UP000612746"/>
    </source>
</evidence>
<comment type="pathway">
    <text evidence="2">Cofactor biosynthesis; riboflavin biosynthesis; riboflavin from 2-hydroxy-3-oxobutyl phosphate and 5-amino-6-(D-ribitylamino)uracil: step 2/2.</text>
</comment>
<evidence type="ECO:0000256" key="4">
    <source>
        <dbReference type="ARBA" id="ARBA00012089"/>
    </source>
</evidence>
<keyword evidence="13" id="KW-0067">ATP-binding</keyword>
<dbReference type="PROSITE" id="PS51177">
    <property type="entry name" value="LUMAZINE_BIND"/>
    <property type="match status" value="2"/>
</dbReference>
<dbReference type="EMBL" id="JAEPRA010000009">
    <property type="protein sequence ID" value="KAG2180584.1"/>
    <property type="molecule type" value="Genomic_DNA"/>
</dbReference>
<dbReference type="Gene3D" id="3.30.1330.40">
    <property type="entry name" value="RutC-like"/>
    <property type="match status" value="2"/>
</dbReference>
<feature type="domain" description="Lumazine-binding" evidence="19">
    <location>
        <begin position="697"/>
        <end position="799"/>
    </location>
</feature>
<dbReference type="FunFam" id="3.40.50.620:FF:000145">
    <property type="entry name" value="ATP-binding domain containing protein"/>
    <property type="match status" value="1"/>
</dbReference>
<dbReference type="EC" id="6.3.1.14" evidence="4"/>
<dbReference type="PANTHER" id="PTHR12196:SF2">
    <property type="entry name" value="DIPHTHINE--AMMONIA LIGASE"/>
    <property type="match status" value="1"/>
</dbReference>
<comment type="function">
    <text evidence="1">Catalyzes the dismutation of two molecules of 6,7-dimethyl-8-ribityllumazine, resulting in the formation of riboflavin and 5-amino-6-(D-ribitylamino)uracil.</text>
</comment>
<proteinExistence type="predicted"/>
<dbReference type="InterPro" id="IPR006175">
    <property type="entry name" value="YjgF/YER057c/UK114"/>
</dbReference>
<dbReference type="Gene3D" id="2.40.30.20">
    <property type="match status" value="2"/>
</dbReference>
<dbReference type="InterPro" id="IPR017938">
    <property type="entry name" value="Riboflavin_synthase-like_b-brl"/>
</dbReference>
<dbReference type="InterPro" id="IPR014729">
    <property type="entry name" value="Rossmann-like_a/b/a_fold"/>
</dbReference>
<dbReference type="SUPFAM" id="SSF55298">
    <property type="entry name" value="YjgF-like"/>
    <property type="match status" value="2"/>
</dbReference>
<evidence type="ECO:0000256" key="16">
    <source>
        <dbReference type="ARBA" id="ARBA00048108"/>
    </source>
</evidence>
<evidence type="ECO:0000256" key="9">
    <source>
        <dbReference type="ARBA" id="ARBA00022619"/>
    </source>
</evidence>